<accession>A0A0G1P1U4</accession>
<comment type="caution">
    <text evidence="1">The sequence shown here is derived from an EMBL/GenBank/DDBJ whole genome shotgun (WGS) entry which is preliminary data.</text>
</comment>
<sequence length="242" mass="26519">MKKKFTKKRVVASTIILVGIFVSFLIIGGPVKQTEGVTISSTSSTNPQLGFTVNPLPNLTNEFTDQALSKLVAQNQGNIDKKATTVPNASDVEKIVSDIIDSEVAKETPDISKVRQSTDDSKEMQIAYLFALNSIIQDSVLRTPNDSANTSLDTFFISAGDQFQQSADILEAMNIPPSWADIHAKFIAFYTAQANIYKSLGAGSDDPLRFMIALRRVPAQTENAFNVLTDEINKRIKDQKLS</sequence>
<gene>
    <name evidence="1" type="ORF">UW92_C0040G0009</name>
</gene>
<evidence type="ECO:0000313" key="2">
    <source>
        <dbReference type="Proteomes" id="UP000033966"/>
    </source>
</evidence>
<name>A0A0G1P1U4_9BACT</name>
<reference evidence="1 2" key="1">
    <citation type="journal article" date="2015" name="Nature">
        <title>rRNA introns, odd ribosomes, and small enigmatic genomes across a large radiation of phyla.</title>
        <authorList>
            <person name="Brown C.T."/>
            <person name="Hug L.A."/>
            <person name="Thomas B.C."/>
            <person name="Sharon I."/>
            <person name="Castelle C.J."/>
            <person name="Singh A."/>
            <person name="Wilkins M.J."/>
            <person name="Williams K.H."/>
            <person name="Banfield J.F."/>
        </authorList>
    </citation>
    <scope>NUCLEOTIDE SEQUENCE [LARGE SCALE GENOMIC DNA]</scope>
</reference>
<protein>
    <submittedName>
        <fullName evidence="1">Uncharacterized protein</fullName>
    </submittedName>
</protein>
<dbReference type="Proteomes" id="UP000033966">
    <property type="component" value="Unassembled WGS sequence"/>
</dbReference>
<evidence type="ECO:0000313" key="1">
    <source>
        <dbReference type="EMBL" id="KKT90344.1"/>
    </source>
</evidence>
<proteinExistence type="predicted"/>
<dbReference type="EMBL" id="LCKF01000040">
    <property type="protein sequence ID" value="KKT90344.1"/>
    <property type="molecule type" value="Genomic_DNA"/>
</dbReference>
<dbReference type="AlphaFoldDB" id="A0A0G1P1U4"/>
<organism evidence="1 2">
    <name type="scientific">Candidatus Jorgensenbacteria bacterium GW2011_GWA2_45_13</name>
    <dbReference type="NCBI Taxonomy" id="1618662"/>
    <lineage>
        <taxon>Bacteria</taxon>
        <taxon>Candidatus Joergenseniibacteriota</taxon>
    </lineage>
</organism>